<dbReference type="PANTHER" id="PTHR43546:SF9">
    <property type="entry name" value="L-ASCORBATE-6-PHOSPHATE LACTONASE ULAG-RELATED"/>
    <property type="match status" value="1"/>
</dbReference>
<name>A0A0Q3LSI3_9FLAO</name>
<dbReference type="PANTHER" id="PTHR43546">
    <property type="entry name" value="UPF0173 METAL-DEPENDENT HYDROLASE MJ1163-RELATED"/>
    <property type="match status" value="1"/>
</dbReference>
<evidence type="ECO:0000259" key="2">
    <source>
        <dbReference type="Pfam" id="PF12706"/>
    </source>
</evidence>
<reference evidence="3 4" key="1">
    <citation type="submission" date="2015-10" db="EMBL/GenBank/DDBJ databases">
        <title>Chryseobacterium aquaticum genome.</title>
        <authorList>
            <person name="Newman J.D."/>
            <person name="Ferguson M.B."/>
            <person name="Miller J.R."/>
        </authorList>
    </citation>
    <scope>NUCLEOTIDE SEQUENCE [LARGE SCALE GENOMIC DNA]</scope>
    <source>
        <strain evidence="3 4">KCTC 12483</strain>
    </source>
</reference>
<dbReference type="InterPro" id="IPR050114">
    <property type="entry name" value="UPF0173_UPF0282_UlaG_hydrolase"/>
</dbReference>
<proteinExistence type="predicted"/>
<accession>A0A0Q3LSI3</accession>
<dbReference type="Gene3D" id="3.60.15.10">
    <property type="entry name" value="Ribonuclease Z/Hydroxyacylglutathione hydrolase-like"/>
    <property type="match status" value="1"/>
</dbReference>
<dbReference type="EMBL" id="LLYZ01000005">
    <property type="protein sequence ID" value="KQK26153.1"/>
    <property type="molecule type" value="Genomic_DNA"/>
</dbReference>
<keyword evidence="4" id="KW-1185">Reference proteome</keyword>
<keyword evidence="1" id="KW-0378">Hydrolase</keyword>
<dbReference type="InterPro" id="IPR001279">
    <property type="entry name" value="Metallo-B-lactamas"/>
</dbReference>
<evidence type="ECO:0000313" key="4">
    <source>
        <dbReference type="Proteomes" id="UP000051682"/>
    </source>
</evidence>
<feature type="domain" description="Metallo-beta-lactamase" evidence="2">
    <location>
        <begin position="21"/>
        <end position="218"/>
    </location>
</feature>
<evidence type="ECO:0000256" key="1">
    <source>
        <dbReference type="ARBA" id="ARBA00022801"/>
    </source>
</evidence>
<comment type="caution">
    <text evidence="3">The sequence shown here is derived from an EMBL/GenBank/DDBJ whole genome shotgun (WGS) entry which is preliminary data.</text>
</comment>
<dbReference type="InterPro" id="IPR036866">
    <property type="entry name" value="RibonucZ/Hydroxyglut_hydro"/>
</dbReference>
<evidence type="ECO:0000313" key="3">
    <source>
        <dbReference type="EMBL" id="KQK26153.1"/>
    </source>
</evidence>
<organism evidence="3 4">
    <name type="scientific">Chryseobacterium aquaticum</name>
    <dbReference type="NCBI Taxonomy" id="452084"/>
    <lineage>
        <taxon>Bacteria</taxon>
        <taxon>Pseudomonadati</taxon>
        <taxon>Bacteroidota</taxon>
        <taxon>Flavobacteriia</taxon>
        <taxon>Flavobacteriales</taxon>
        <taxon>Weeksellaceae</taxon>
        <taxon>Chryseobacterium group</taxon>
        <taxon>Chryseobacterium</taxon>
    </lineage>
</organism>
<dbReference type="AlphaFoldDB" id="A0A0Q3LSI3"/>
<dbReference type="GO" id="GO:0016787">
    <property type="term" value="F:hydrolase activity"/>
    <property type="evidence" value="ECO:0007669"/>
    <property type="project" value="UniProtKB-KW"/>
</dbReference>
<gene>
    <name evidence="3" type="ORF">AR438_11285</name>
</gene>
<dbReference type="Proteomes" id="UP000051682">
    <property type="component" value="Unassembled WGS sequence"/>
</dbReference>
<dbReference type="RefSeq" id="WP_056015195.1">
    <property type="nucleotide sequence ID" value="NZ_LLYZ01000005.1"/>
</dbReference>
<protein>
    <recommendedName>
        <fullName evidence="2">Metallo-beta-lactamase domain-containing protein</fullName>
    </recommendedName>
</protein>
<dbReference type="STRING" id="452084.AR438_11285"/>
<dbReference type="Pfam" id="PF12706">
    <property type="entry name" value="Lactamase_B_2"/>
    <property type="match status" value="1"/>
</dbReference>
<dbReference type="SUPFAM" id="SSF56281">
    <property type="entry name" value="Metallo-hydrolase/oxidoreductase"/>
    <property type="match status" value="1"/>
</dbReference>
<sequence length="255" mass="28977">MNIQLIRNATMVIDYAGKKMLVDPMFSNKGELASGPIPAKDWNWKRNPLYDLPISVEEIIKDIDFVFLTHLHFDHWDKAAENALPKNIKIFVQDENDKKAISKLGFTNLEILGEDSNFEGVKLSRTKAQHGKGFILKLAGQVCGMVLQHPTEETLYIAADTVWYGEVEKTINAYKPEVIIVNGGDNRFIIGDQLIMNKEDIYRTHQAAPKSKIVVIHMEGVYHNMLSRKELKEFVDQKSISNSIIIPEDGEKIIL</sequence>
<dbReference type="OrthoDB" id="9805728at2"/>